<evidence type="ECO:0000256" key="7">
    <source>
        <dbReference type="ARBA" id="ARBA00022989"/>
    </source>
</evidence>
<dbReference type="PROSITE" id="PS50089">
    <property type="entry name" value="ZF_RING_2"/>
    <property type="match status" value="1"/>
</dbReference>
<evidence type="ECO:0000313" key="12">
    <source>
        <dbReference type="EMBL" id="VBB31177.1"/>
    </source>
</evidence>
<dbReference type="Proteomes" id="UP000276991">
    <property type="component" value="Unassembled WGS sequence"/>
</dbReference>
<evidence type="ECO:0000256" key="1">
    <source>
        <dbReference type="ARBA" id="ARBA00004370"/>
    </source>
</evidence>
<keyword evidence="13" id="KW-1185">Reference proteome</keyword>
<feature type="region of interest" description="Disordered" evidence="10">
    <location>
        <begin position="1"/>
        <end position="22"/>
    </location>
</feature>
<keyword evidence="7" id="KW-1133">Transmembrane helix</keyword>
<evidence type="ECO:0000256" key="4">
    <source>
        <dbReference type="ARBA" id="ARBA00022723"/>
    </source>
</evidence>
<protein>
    <recommendedName>
        <fullName evidence="11">RING-type domain-containing protein</fullName>
    </recommendedName>
</protein>
<organism evidence="12 13">
    <name type="scientific">Acanthocheilonema viteae</name>
    <name type="common">Filarial nematode worm</name>
    <name type="synonym">Dipetalonema viteae</name>
    <dbReference type="NCBI Taxonomy" id="6277"/>
    <lineage>
        <taxon>Eukaryota</taxon>
        <taxon>Metazoa</taxon>
        <taxon>Ecdysozoa</taxon>
        <taxon>Nematoda</taxon>
        <taxon>Chromadorea</taxon>
        <taxon>Rhabditida</taxon>
        <taxon>Spirurina</taxon>
        <taxon>Spiruromorpha</taxon>
        <taxon>Filarioidea</taxon>
        <taxon>Onchocercidae</taxon>
        <taxon>Acanthocheilonema</taxon>
    </lineage>
</organism>
<dbReference type="PANTHER" id="PTHR33966:SF1">
    <property type="entry name" value="PROTEIN ODR-4 HOMOLOG"/>
    <property type="match status" value="1"/>
</dbReference>
<evidence type="ECO:0000256" key="5">
    <source>
        <dbReference type="ARBA" id="ARBA00022771"/>
    </source>
</evidence>
<dbReference type="GO" id="GO:0008104">
    <property type="term" value="P:intracellular protein localization"/>
    <property type="evidence" value="ECO:0007669"/>
    <property type="project" value="TreeGrafter"/>
</dbReference>
<keyword evidence="8" id="KW-0472">Membrane</keyword>
<comment type="subcellular location">
    <subcellularLocation>
        <location evidence="1">Membrane</location>
    </subcellularLocation>
</comment>
<evidence type="ECO:0000256" key="10">
    <source>
        <dbReference type="SAM" id="MobiDB-lite"/>
    </source>
</evidence>
<dbReference type="InterPro" id="IPR001841">
    <property type="entry name" value="Znf_RING"/>
</dbReference>
<keyword evidence="6" id="KW-0862">Zinc</keyword>
<evidence type="ECO:0000259" key="11">
    <source>
        <dbReference type="PROSITE" id="PS50089"/>
    </source>
</evidence>
<dbReference type="InterPro" id="IPR017907">
    <property type="entry name" value="Znf_RING_CS"/>
</dbReference>
<dbReference type="PROSITE" id="PS00518">
    <property type="entry name" value="ZF_RING_1"/>
    <property type="match status" value="1"/>
</dbReference>
<reference evidence="12 13" key="1">
    <citation type="submission" date="2018-08" db="EMBL/GenBank/DDBJ databases">
        <authorList>
            <person name="Laetsch R D."/>
            <person name="Stevens L."/>
            <person name="Kumar S."/>
            <person name="Blaxter L. M."/>
        </authorList>
    </citation>
    <scope>NUCLEOTIDE SEQUENCE [LARGE SCALE GENOMIC DNA]</scope>
</reference>
<dbReference type="EMBL" id="UPTC01001133">
    <property type="protein sequence ID" value="VBB31177.1"/>
    <property type="molecule type" value="Genomic_DNA"/>
</dbReference>
<name>A0A498SPL7_ACAVI</name>
<keyword evidence="5 9" id="KW-0863">Zinc-finger</keyword>
<evidence type="ECO:0000256" key="8">
    <source>
        <dbReference type="ARBA" id="ARBA00023136"/>
    </source>
</evidence>
<keyword evidence="3" id="KW-0812">Transmembrane</keyword>
<dbReference type="GO" id="GO:0012505">
    <property type="term" value="C:endomembrane system"/>
    <property type="evidence" value="ECO:0007669"/>
    <property type="project" value="TreeGrafter"/>
</dbReference>
<dbReference type="STRING" id="6277.A0A498SPL7"/>
<evidence type="ECO:0000256" key="6">
    <source>
        <dbReference type="ARBA" id="ARBA00022833"/>
    </source>
</evidence>
<dbReference type="GO" id="GO:0016020">
    <property type="term" value="C:membrane"/>
    <property type="evidence" value="ECO:0007669"/>
    <property type="project" value="UniProtKB-SubCell"/>
</dbReference>
<gene>
    <name evidence="12" type="ORF">NAV_LOCUS5968</name>
</gene>
<evidence type="ECO:0000313" key="13">
    <source>
        <dbReference type="Proteomes" id="UP000276991"/>
    </source>
</evidence>
<dbReference type="Pfam" id="PF13920">
    <property type="entry name" value="zf-C3HC4_3"/>
    <property type="match status" value="1"/>
</dbReference>
<comment type="similarity">
    <text evidence="2">Belongs to the ODR-4 family.</text>
</comment>
<dbReference type="SUPFAM" id="SSF57850">
    <property type="entry name" value="RING/U-box"/>
    <property type="match status" value="1"/>
</dbReference>
<dbReference type="OrthoDB" id="5774191at2759"/>
<dbReference type="Gene3D" id="3.30.40.10">
    <property type="entry name" value="Zinc/RING finger domain, C3HC4 (zinc finger)"/>
    <property type="match status" value="1"/>
</dbReference>
<dbReference type="PANTHER" id="PTHR33966">
    <property type="entry name" value="PROTEIN ODR-4 HOMOLOG"/>
    <property type="match status" value="1"/>
</dbReference>
<proteinExistence type="inferred from homology"/>
<evidence type="ECO:0000256" key="3">
    <source>
        <dbReference type="ARBA" id="ARBA00022692"/>
    </source>
</evidence>
<feature type="domain" description="RING-type" evidence="11">
    <location>
        <begin position="28"/>
        <end position="70"/>
    </location>
</feature>
<dbReference type="GO" id="GO:0008270">
    <property type="term" value="F:zinc ion binding"/>
    <property type="evidence" value="ECO:0007669"/>
    <property type="project" value="UniProtKB-KW"/>
</dbReference>
<evidence type="ECO:0000256" key="2">
    <source>
        <dbReference type="ARBA" id="ARBA00010131"/>
    </source>
</evidence>
<dbReference type="Pfam" id="PF14778">
    <property type="entry name" value="ODR4-like"/>
    <property type="match status" value="1"/>
</dbReference>
<dbReference type="InterPro" id="IPR029454">
    <property type="entry name" value="ODR-4-like"/>
</dbReference>
<dbReference type="InterPro" id="IPR013083">
    <property type="entry name" value="Znf_RING/FYVE/PHD"/>
</dbReference>
<sequence>MSTSEKHRVCHSKSKSDSVDENDSKYECSICYKEAVNPVVLSCGHFYCWECIDEWLNKYAYNKKQCPICKRRVRDGDVIPIYGKGMVSHCENPRPSAPAQNRKNQEDMKKCREIKIISAAADGDNENESQSLCEDSDWTNFIKVGTAVVGLIAAFMLGRQTAKRQKKYAIGGSAGFLIGSKMDEDFYVAHIAMCAHPDTIQDETGDIHSKSIDADWIADTGSRVLRFLPGGTMILGLLWLANSKTSLHSAQVRGMLVQALSQIAIHHNALSSLNIRPVDNFLALVGIEIPLGKPFGCIVDCSRKGAVGSQTKVSFNQLEWIRLESSAAFRLSEPLVDGVWDFHKQFTSAIYEWAEYLLKTDAALVNGLSRPRDEFLRPRDRKNRGPATFDIEIFLNVGEKNDLHNQKISSFCTIDLIVDIIAKAAVPSKATVGHAVDAVKEHIIRSLCSRAELHYESTDVIEDEPKDRLAVHQLPRAAYVSLPSQRAIVFTDYLFESDTANDAQQSFAEFLTLKVSEDDIDINSERHLDGNDLLSMLNEDDRHSRVEQSSSSTSSLSSVILPPMCKAESLLRHSKIVLQCKLYKSSYAINDILRFQNDEENEQEKEVRSKYVFRSRLPALIKNDHLDVPFQYEYDKICRECYAWDSELNAVKTVWERLKPPPQEKVEENVVVIGNPRSLPWAPNEWCIERAFDCYRNRRDVTRIHLTMKYLEMLKRLPNLRIGIMLDMAHHIQQKILIERTRKLFELVCQTYYTGDLKKLVESDENAEPIVEYMHQVEQFEVEKRKLLNITEQDIVTIAPGLYGSIQDFFRVYLASTYSLSIMCCALHQKNILYRVADKKYKSTKNQIAMPYEYSYNVPHLIFGNFDYWYSRIRKQFELHDLHILSFPVLPWYKDLPGTNGKFFSSKYERIPLPTSIFFNSDNL</sequence>
<evidence type="ECO:0000256" key="9">
    <source>
        <dbReference type="PROSITE-ProRule" id="PRU00175"/>
    </source>
</evidence>
<dbReference type="SMART" id="SM00184">
    <property type="entry name" value="RING"/>
    <property type="match status" value="1"/>
</dbReference>
<dbReference type="AlphaFoldDB" id="A0A498SPL7"/>
<accession>A0A498SPL7</accession>
<keyword evidence="4" id="KW-0479">Metal-binding</keyword>